<evidence type="ECO:0000259" key="3">
    <source>
        <dbReference type="Pfam" id="PF01266"/>
    </source>
</evidence>
<dbReference type="InterPro" id="IPR006076">
    <property type="entry name" value="FAD-dep_OxRdtase"/>
</dbReference>
<sequence>MQEEWGNIDFSVKGTIGIIENDEQLGVATKIFGPKGRVKGAQIVTDRKKIAEIEPCLANSEAVKALVWHKYGGTCDPYLVCNSFAQKAQELGTELCLGKEVLELSKTESGFQIKHKDIHSGAVIDETADVLVLCVGWKVRSLAKMLGHVVPVNGMHGQMFAMNSSKVNLVNNIYGLEGITYWTKNRAKHQNTRDLNEPFERLTNHLYGVQIKNGVLKFGGDRILRDLEGEVLEDGIEANLKVVRRIFPDLENEPIIGQWSGTMPFTPDQKIICGELDDNLYVLTGSGFMRGLASGILLASSILGDNQYEALLKQCDPHRFTEEQLEHSDLSEHMKPRQPKMMTA</sequence>
<gene>
    <name evidence="4" type="ORF">ASTO00021_LOCUS12351</name>
</gene>
<dbReference type="Gene3D" id="3.50.50.60">
    <property type="entry name" value="FAD/NAD(P)-binding domain"/>
    <property type="match status" value="1"/>
</dbReference>
<dbReference type="Pfam" id="PF01266">
    <property type="entry name" value="DAO"/>
    <property type="match status" value="1"/>
</dbReference>
<dbReference type="InterPro" id="IPR036188">
    <property type="entry name" value="FAD/NAD-bd_sf"/>
</dbReference>
<dbReference type="GO" id="GO:0005737">
    <property type="term" value="C:cytoplasm"/>
    <property type="evidence" value="ECO:0007669"/>
    <property type="project" value="TreeGrafter"/>
</dbReference>
<feature type="domain" description="FAD dependent oxidoreductase" evidence="3">
    <location>
        <begin position="6"/>
        <end position="299"/>
    </location>
</feature>
<name>A0A7S3UZU0_9STRA</name>
<proteinExistence type="predicted"/>
<dbReference type="EMBL" id="HBIN01016262">
    <property type="protein sequence ID" value="CAE0442240.1"/>
    <property type="molecule type" value="Transcribed_RNA"/>
</dbReference>
<dbReference type="PANTHER" id="PTHR13847">
    <property type="entry name" value="SARCOSINE DEHYDROGENASE-RELATED"/>
    <property type="match status" value="1"/>
</dbReference>
<feature type="region of interest" description="Disordered" evidence="2">
    <location>
        <begin position="323"/>
        <end position="344"/>
    </location>
</feature>
<evidence type="ECO:0000256" key="2">
    <source>
        <dbReference type="SAM" id="MobiDB-lite"/>
    </source>
</evidence>
<accession>A0A7S3UZU0</accession>
<dbReference type="AlphaFoldDB" id="A0A7S3UZU0"/>
<dbReference type="SUPFAM" id="SSF54373">
    <property type="entry name" value="FAD-linked reductases, C-terminal domain"/>
    <property type="match status" value="1"/>
</dbReference>
<protein>
    <recommendedName>
        <fullName evidence="3">FAD dependent oxidoreductase domain-containing protein</fullName>
    </recommendedName>
</protein>
<dbReference type="GO" id="GO:0016491">
    <property type="term" value="F:oxidoreductase activity"/>
    <property type="evidence" value="ECO:0007669"/>
    <property type="project" value="UniProtKB-KW"/>
</dbReference>
<dbReference type="Gene3D" id="3.30.9.10">
    <property type="entry name" value="D-Amino Acid Oxidase, subunit A, domain 2"/>
    <property type="match status" value="1"/>
</dbReference>
<dbReference type="PANTHER" id="PTHR13847:SF289">
    <property type="entry name" value="GLYCINE OXIDASE"/>
    <property type="match status" value="1"/>
</dbReference>
<organism evidence="4">
    <name type="scientific">Aplanochytrium stocchinoi</name>
    <dbReference type="NCBI Taxonomy" id="215587"/>
    <lineage>
        <taxon>Eukaryota</taxon>
        <taxon>Sar</taxon>
        <taxon>Stramenopiles</taxon>
        <taxon>Bigyra</taxon>
        <taxon>Labyrinthulomycetes</taxon>
        <taxon>Thraustochytrida</taxon>
        <taxon>Thraustochytriidae</taxon>
        <taxon>Aplanochytrium</taxon>
    </lineage>
</organism>
<evidence type="ECO:0000313" key="4">
    <source>
        <dbReference type="EMBL" id="CAE0442240.1"/>
    </source>
</evidence>
<feature type="compositionally biased region" description="Basic and acidic residues" evidence="2">
    <location>
        <begin position="323"/>
        <end position="335"/>
    </location>
</feature>
<dbReference type="SUPFAM" id="SSF51905">
    <property type="entry name" value="FAD/NAD(P)-binding domain"/>
    <property type="match status" value="1"/>
</dbReference>
<keyword evidence="1" id="KW-0560">Oxidoreductase</keyword>
<evidence type="ECO:0000256" key="1">
    <source>
        <dbReference type="ARBA" id="ARBA00023002"/>
    </source>
</evidence>
<reference evidence="4" key="1">
    <citation type="submission" date="2021-01" db="EMBL/GenBank/DDBJ databases">
        <authorList>
            <person name="Corre E."/>
            <person name="Pelletier E."/>
            <person name="Niang G."/>
            <person name="Scheremetjew M."/>
            <person name="Finn R."/>
            <person name="Kale V."/>
            <person name="Holt S."/>
            <person name="Cochrane G."/>
            <person name="Meng A."/>
            <person name="Brown T."/>
            <person name="Cohen L."/>
        </authorList>
    </citation>
    <scope>NUCLEOTIDE SEQUENCE</scope>
    <source>
        <strain evidence="4">GSBS06</strain>
    </source>
</reference>